<evidence type="ECO:0000256" key="4">
    <source>
        <dbReference type="ARBA" id="ARBA00022989"/>
    </source>
</evidence>
<dbReference type="GO" id="GO:0016020">
    <property type="term" value="C:membrane"/>
    <property type="evidence" value="ECO:0007669"/>
    <property type="project" value="UniProtKB-SubCell"/>
</dbReference>
<protein>
    <submittedName>
        <fullName evidence="7">Uncharacterized protein</fullName>
    </submittedName>
</protein>
<comment type="subcellular location">
    <subcellularLocation>
        <location evidence="1">Membrane</location>
    </subcellularLocation>
</comment>
<keyword evidence="5 6" id="KW-0472">Membrane</keyword>
<reference evidence="7" key="2">
    <citation type="submission" date="2021-01" db="UniProtKB">
        <authorList>
            <consortium name="EnsemblMetazoa"/>
        </authorList>
    </citation>
    <scope>IDENTIFICATION</scope>
</reference>
<dbReference type="KEGG" id="spu:115917882"/>
<evidence type="ECO:0000256" key="5">
    <source>
        <dbReference type="ARBA" id="ARBA00023136"/>
    </source>
</evidence>
<keyword evidence="4 6" id="KW-1133">Transmembrane helix</keyword>
<dbReference type="RefSeq" id="XP_011665997.2">
    <property type="nucleotide sequence ID" value="XM_011667695.2"/>
</dbReference>
<dbReference type="PANTHER" id="PTHR14948">
    <property type="entry name" value="NG5"/>
    <property type="match status" value="1"/>
</dbReference>
<evidence type="ECO:0000256" key="2">
    <source>
        <dbReference type="ARBA" id="ARBA00006843"/>
    </source>
</evidence>
<proteinExistence type="inferred from homology"/>
<dbReference type="PANTHER" id="PTHR14948:SF44">
    <property type="entry name" value="PROLINE-RICH TRANSMEMBRANE PROTEIN 1-LIKE"/>
    <property type="match status" value="1"/>
</dbReference>
<organism evidence="7 8">
    <name type="scientific">Strongylocentrotus purpuratus</name>
    <name type="common">Purple sea urchin</name>
    <dbReference type="NCBI Taxonomy" id="7668"/>
    <lineage>
        <taxon>Eukaryota</taxon>
        <taxon>Metazoa</taxon>
        <taxon>Echinodermata</taxon>
        <taxon>Eleutherozoa</taxon>
        <taxon>Echinozoa</taxon>
        <taxon>Echinoidea</taxon>
        <taxon>Euechinoidea</taxon>
        <taxon>Echinacea</taxon>
        <taxon>Camarodonta</taxon>
        <taxon>Echinidea</taxon>
        <taxon>Strongylocentrotidae</taxon>
        <taxon>Strongylocentrotus</taxon>
    </lineage>
</organism>
<dbReference type="GeneID" id="115917882"/>
<dbReference type="OrthoDB" id="10124732at2759"/>
<sequence length="169" mass="18111">MTSTEISISETEKQHLGTDDVRMGSQLAMFQPPKGHSVQPGYLPQQNDVSSGAPPAYLQPTNHIQAQPQPQTTVVRTAPRSTNAFSGAPRQQVPDYSRMAWAVTLCCCLPFGLVAVFMASRAKDKQMYGDDDGARSTSQCALGWAVAGIVCGIVLSILLGIYYFSGLGV</sequence>
<evidence type="ECO:0000256" key="3">
    <source>
        <dbReference type="ARBA" id="ARBA00022692"/>
    </source>
</evidence>
<evidence type="ECO:0000256" key="6">
    <source>
        <dbReference type="SAM" id="Phobius"/>
    </source>
</evidence>
<reference evidence="8" key="1">
    <citation type="submission" date="2015-02" db="EMBL/GenBank/DDBJ databases">
        <title>Genome sequencing for Strongylocentrotus purpuratus.</title>
        <authorList>
            <person name="Murali S."/>
            <person name="Liu Y."/>
            <person name="Vee V."/>
            <person name="English A."/>
            <person name="Wang M."/>
            <person name="Skinner E."/>
            <person name="Han Y."/>
            <person name="Muzny D.M."/>
            <person name="Worley K.C."/>
            <person name="Gibbs R.A."/>
        </authorList>
    </citation>
    <scope>NUCLEOTIDE SEQUENCE</scope>
</reference>
<dbReference type="OMA" id="LAMFQPP"/>
<dbReference type="AlphaFoldDB" id="A0A7M7LVS9"/>
<feature type="transmembrane region" description="Helical" evidence="6">
    <location>
        <begin position="99"/>
        <end position="120"/>
    </location>
</feature>
<dbReference type="InterPro" id="IPR051423">
    <property type="entry name" value="CD225/Dispanin"/>
</dbReference>
<name>A0A7M7LVS9_STRPU</name>
<dbReference type="InterPro" id="IPR007593">
    <property type="entry name" value="CD225/Dispanin_fam"/>
</dbReference>
<dbReference type="Pfam" id="PF04505">
    <property type="entry name" value="CD225"/>
    <property type="match status" value="1"/>
</dbReference>
<comment type="similarity">
    <text evidence="2">Belongs to the CD225/Dispanin family.</text>
</comment>
<evidence type="ECO:0000256" key="1">
    <source>
        <dbReference type="ARBA" id="ARBA00004370"/>
    </source>
</evidence>
<dbReference type="EnsemblMetazoa" id="XM_011667695">
    <property type="protein sequence ID" value="XP_011665997"/>
    <property type="gene ID" value="LOC115917882"/>
</dbReference>
<evidence type="ECO:0000313" key="8">
    <source>
        <dbReference type="Proteomes" id="UP000007110"/>
    </source>
</evidence>
<dbReference type="FunCoup" id="A0A7M7LVS9">
    <property type="interactions" value="8"/>
</dbReference>
<dbReference type="Proteomes" id="UP000007110">
    <property type="component" value="Unassembled WGS sequence"/>
</dbReference>
<evidence type="ECO:0000313" key="7">
    <source>
        <dbReference type="EnsemblMetazoa" id="XP_011665997"/>
    </source>
</evidence>
<keyword evidence="3 6" id="KW-0812">Transmembrane</keyword>
<keyword evidence="8" id="KW-1185">Reference proteome</keyword>
<dbReference type="InParanoid" id="A0A7M7LVS9"/>
<feature type="transmembrane region" description="Helical" evidence="6">
    <location>
        <begin position="141"/>
        <end position="164"/>
    </location>
</feature>
<accession>A0A7M7LVS9</accession>